<protein>
    <submittedName>
        <fullName evidence="1">YidB family protein</fullName>
    </submittedName>
</protein>
<proteinExistence type="predicted"/>
<dbReference type="RefSeq" id="WP_349276428.1">
    <property type="nucleotide sequence ID" value="NZ_CBCSCU010000029.1"/>
</dbReference>
<dbReference type="InterPro" id="IPR045372">
    <property type="entry name" value="YidB"/>
</dbReference>
<evidence type="ECO:0000313" key="1">
    <source>
        <dbReference type="EMBL" id="XBP68431.1"/>
    </source>
</evidence>
<dbReference type="Pfam" id="PF20159">
    <property type="entry name" value="YidB"/>
    <property type="match status" value="1"/>
</dbReference>
<organism evidence="1">
    <name type="scientific">Polaromonas hydrogenivorans</name>
    <dbReference type="NCBI Taxonomy" id="335476"/>
    <lineage>
        <taxon>Bacteria</taxon>
        <taxon>Pseudomonadati</taxon>
        <taxon>Pseudomonadota</taxon>
        <taxon>Betaproteobacteria</taxon>
        <taxon>Burkholderiales</taxon>
        <taxon>Comamonadaceae</taxon>
        <taxon>Polaromonas</taxon>
    </lineage>
</organism>
<dbReference type="InterPro" id="IPR027405">
    <property type="entry name" value="YidB-like"/>
</dbReference>
<dbReference type="AlphaFoldDB" id="A0AAU7LLE6"/>
<accession>A0AAU7LLE6</accession>
<gene>
    <name evidence="1" type="ORF">ABLV49_10860</name>
</gene>
<sequence length="195" mass="19561">MANDFLGNILGSVLGNAQSGQQSPMGGGLGGGLGDLLGGMLGGNRGSAGPAGGGLGGLGGLGGGSSGLGNKGSALMLLLLPLAMQWVQRNGGIGAVLERFRNKGYSQQAASWVSTGPNEALAPQAVNDVIGMDELSRLSQQLGVSQEEVSSGMAQILPEMVNQLTPQGGVPDDGDNLLNRGMSMLEQFMNAGKPR</sequence>
<dbReference type="EMBL" id="CP157675">
    <property type="protein sequence ID" value="XBP68431.1"/>
    <property type="molecule type" value="Genomic_DNA"/>
</dbReference>
<dbReference type="SUPFAM" id="SSF140804">
    <property type="entry name" value="YidB-like"/>
    <property type="match status" value="1"/>
</dbReference>
<reference evidence="1" key="1">
    <citation type="submission" date="2024-05" db="EMBL/GenBank/DDBJ databases">
        <authorList>
            <person name="Bunk B."/>
            <person name="Swiderski J."/>
            <person name="Sproer C."/>
            <person name="Thiel V."/>
        </authorList>
    </citation>
    <scope>NUCLEOTIDE SEQUENCE</scope>
    <source>
        <strain evidence="1">DSM 17735</strain>
    </source>
</reference>
<name>A0AAU7LLE6_9BURK</name>
<dbReference type="Gene3D" id="1.10.10.690">
    <property type="entry name" value="YidB-like"/>
    <property type="match status" value="1"/>
</dbReference>